<dbReference type="OrthoDB" id="2939251at2"/>
<accession>A0A1E4R2C6</accession>
<dbReference type="AlphaFoldDB" id="A0A1E4R2C6"/>
<evidence type="ECO:0000313" key="3">
    <source>
        <dbReference type="Proteomes" id="UP000094784"/>
    </source>
</evidence>
<sequence length="76" mass="8661">MKNVNGDYNCIQIAIIIVFTFLLVFAILIAVKSYFNNKEIGLLSSGCLKKDGEYELVITNKLTQSYEFSCNEKEEQ</sequence>
<evidence type="ECO:0000313" key="2">
    <source>
        <dbReference type="EMBL" id="ODV54605.1"/>
    </source>
</evidence>
<proteinExistence type="predicted"/>
<keyword evidence="1" id="KW-1133">Transmembrane helix</keyword>
<comment type="caution">
    <text evidence="2">The sequence shown here is derived from an EMBL/GenBank/DDBJ whole genome shotgun (WGS) entry which is preliminary data.</text>
</comment>
<gene>
    <name evidence="2" type="ORF">BG258_01245</name>
</gene>
<dbReference type="RefSeq" id="WP_069479878.1">
    <property type="nucleotide sequence ID" value="NZ_KV766182.1"/>
</dbReference>
<dbReference type="Proteomes" id="UP000094784">
    <property type="component" value="Unassembled WGS sequence"/>
</dbReference>
<organism evidence="2 3">
    <name type="scientific">Lysinibacillus fusiformis</name>
    <dbReference type="NCBI Taxonomy" id="28031"/>
    <lineage>
        <taxon>Bacteria</taxon>
        <taxon>Bacillati</taxon>
        <taxon>Bacillota</taxon>
        <taxon>Bacilli</taxon>
        <taxon>Bacillales</taxon>
        <taxon>Bacillaceae</taxon>
        <taxon>Lysinibacillus</taxon>
    </lineage>
</organism>
<reference evidence="2 3" key="1">
    <citation type="submission" date="2016-09" db="EMBL/GenBank/DDBJ databases">
        <title>Draft genome sequence of the soil isolate, Lysinibacillus fusiformis M5, a potential hypoxanthine producer.</title>
        <authorList>
            <person name="Gallegos-Monterrosa R."/>
            <person name="Maroti G."/>
            <person name="Balint B."/>
            <person name="Kovacs A.T."/>
        </authorList>
    </citation>
    <scope>NUCLEOTIDE SEQUENCE [LARGE SCALE GENOMIC DNA]</scope>
    <source>
        <strain evidence="2 3">M5</strain>
    </source>
</reference>
<keyword evidence="1" id="KW-0812">Transmembrane</keyword>
<evidence type="ECO:0000256" key="1">
    <source>
        <dbReference type="SAM" id="Phobius"/>
    </source>
</evidence>
<feature type="transmembrane region" description="Helical" evidence="1">
    <location>
        <begin position="12"/>
        <end position="31"/>
    </location>
</feature>
<keyword evidence="1" id="KW-0472">Membrane</keyword>
<name>A0A1E4R2C6_9BACI</name>
<dbReference type="EMBL" id="MECQ01000001">
    <property type="protein sequence ID" value="ODV54605.1"/>
    <property type="molecule type" value="Genomic_DNA"/>
</dbReference>
<protein>
    <submittedName>
        <fullName evidence="2">Uncharacterized protein</fullName>
    </submittedName>
</protein>